<name>A0A0B0IDQ0_9BACI</name>
<comment type="caution">
    <text evidence="1">The sequence shown here is derived from an EMBL/GenBank/DDBJ whole genome shotgun (WGS) entry which is preliminary data.</text>
</comment>
<protein>
    <submittedName>
        <fullName evidence="1">Uncharacterized protein</fullName>
    </submittedName>
</protein>
<dbReference type="eggNOG" id="ENOG5030E97">
    <property type="taxonomic scope" value="Bacteria"/>
</dbReference>
<sequence length="364" mass="42618">MKVSNLGEGQVLKNYKALCAELEIVYKGGKGKIYQLLDLERYLRYSKKGRSFIIEEIYDKPKPKLKNGSDYIRLVELLILDLLARNKEKRIVKSNNQLLRTMNMANSNYSECGRMIPKFAQHINVNRAIVYDFYSSSDSSFRGTIKRALKSLEDRRCIFFKKAIMIKRLDDYQHELANTDEEEFIISFEREVLDEMNAESIGKKIQKVSDVVGTNKWYEFKRRVKEKIYSDNAYEIDFYYYVYDITLNRKGILASYNSILDLLLNDVEIQKDKLNETIINKFLHNANERRKKALKENEAVWGTLEIDNCRIEDSYIEDTEKLLHILIKAGSTNIIHKVKKVKLEPALPNEITNKIADELDSLFT</sequence>
<evidence type="ECO:0000313" key="2">
    <source>
        <dbReference type="Proteomes" id="UP000030832"/>
    </source>
</evidence>
<dbReference type="RefSeq" id="WP_034627738.1">
    <property type="nucleotide sequence ID" value="NZ_JRJU01000007.1"/>
</dbReference>
<dbReference type="OrthoDB" id="1938795at2"/>
<evidence type="ECO:0000313" key="1">
    <source>
        <dbReference type="EMBL" id="KHF40723.1"/>
    </source>
</evidence>
<gene>
    <name evidence="1" type="ORF">LQ50_08020</name>
</gene>
<organism evidence="1 2">
    <name type="scientific">Halalkalibacter okhensis</name>
    <dbReference type="NCBI Taxonomy" id="333138"/>
    <lineage>
        <taxon>Bacteria</taxon>
        <taxon>Bacillati</taxon>
        <taxon>Bacillota</taxon>
        <taxon>Bacilli</taxon>
        <taxon>Bacillales</taxon>
        <taxon>Bacillaceae</taxon>
        <taxon>Halalkalibacter</taxon>
    </lineage>
</organism>
<dbReference type="AlphaFoldDB" id="A0A0B0IDQ0"/>
<reference evidence="1 2" key="1">
    <citation type="submission" date="2014-09" db="EMBL/GenBank/DDBJ databases">
        <title>Genome sequencing and annotation of Bacillus Okhensis strain Kh10-101T.</title>
        <authorList>
            <person name="Prakash J.S."/>
        </authorList>
    </citation>
    <scope>NUCLEOTIDE SEQUENCE [LARGE SCALE GENOMIC DNA]</scope>
    <source>
        <strain evidence="2">Kh10-101T</strain>
    </source>
</reference>
<proteinExistence type="predicted"/>
<dbReference type="EMBL" id="JRJU01000007">
    <property type="protein sequence ID" value="KHF40723.1"/>
    <property type="molecule type" value="Genomic_DNA"/>
</dbReference>
<keyword evidence="2" id="KW-1185">Reference proteome</keyword>
<accession>A0A0B0IDQ0</accession>
<dbReference type="Proteomes" id="UP000030832">
    <property type="component" value="Unassembled WGS sequence"/>
</dbReference>
<dbReference type="STRING" id="333138.LQ50_08020"/>